<evidence type="ECO:0000313" key="8">
    <source>
        <dbReference type="Proteomes" id="UP000095009"/>
    </source>
</evidence>
<feature type="transmembrane region" description="Helical" evidence="6">
    <location>
        <begin position="27"/>
        <end position="45"/>
    </location>
</feature>
<dbReference type="PANTHER" id="PTHR11266:SF50">
    <property type="entry name" value="VACUOLAR MEMBRANE PROTEIN YOR292C"/>
    <property type="match status" value="1"/>
</dbReference>
<gene>
    <name evidence="7" type="ORF">NADFUDRAFT_81065</name>
</gene>
<dbReference type="GO" id="GO:0005739">
    <property type="term" value="C:mitochondrion"/>
    <property type="evidence" value="ECO:0007669"/>
    <property type="project" value="TreeGrafter"/>
</dbReference>
<keyword evidence="3 6" id="KW-0812">Transmembrane</keyword>
<feature type="transmembrane region" description="Helical" evidence="6">
    <location>
        <begin position="192"/>
        <end position="216"/>
    </location>
</feature>
<dbReference type="Proteomes" id="UP000095009">
    <property type="component" value="Unassembled WGS sequence"/>
</dbReference>
<name>A0A1E3PRK7_9ASCO</name>
<evidence type="ECO:0000256" key="1">
    <source>
        <dbReference type="ARBA" id="ARBA00004141"/>
    </source>
</evidence>
<dbReference type="AlphaFoldDB" id="A0A1E3PRK7"/>
<evidence type="ECO:0000256" key="4">
    <source>
        <dbReference type="ARBA" id="ARBA00022989"/>
    </source>
</evidence>
<keyword evidence="5 6" id="KW-0472">Membrane</keyword>
<dbReference type="GO" id="GO:0016020">
    <property type="term" value="C:membrane"/>
    <property type="evidence" value="ECO:0007669"/>
    <property type="project" value="UniProtKB-SubCell"/>
</dbReference>
<dbReference type="Pfam" id="PF04117">
    <property type="entry name" value="Mpv17_PMP22"/>
    <property type="match status" value="1"/>
</dbReference>
<evidence type="ECO:0000256" key="5">
    <source>
        <dbReference type="ARBA" id="ARBA00023136"/>
    </source>
</evidence>
<evidence type="ECO:0000256" key="2">
    <source>
        <dbReference type="ARBA" id="ARBA00006824"/>
    </source>
</evidence>
<protein>
    <submittedName>
        <fullName evidence="7">Uncharacterized protein</fullName>
    </submittedName>
</protein>
<feature type="transmembrane region" description="Helical" evidence="6">
    <location>
        <begin position="236"/>
        <end position="256"/>
    </location>
</feature>
<feature type="transmembrane region" description="Helical" evidence="6">
    <location>
        <begin position="268"/>
        <end position="291"/>
    </location>
</feature>
<dbReference type="STRING" id="857566.A0A1E3PRK7"/>
<keyword evidence="8" id="KW-1185">Reference proteome</keyword>
<comment type="subcellular location">
    <subcellularLocation>
        <location evidence="1">Membrane</location>
        <topology evidence="1">Multi-pass membrane protein</topology>
    </subcellularLocation>
</comment>
<sequence>MNDLRVIETVRSCERWLNTNRLLQIPLINWGMLIFYVAFLIRLTLRYNELYMRRALTTLVVSNTLLYGLADTLAQTIPSVIQYRRSQQSVRLDESSRVELGMRSSGGTNKVMSNRGNGLKRQNSGYDTVSDIDEDDASMLKRLIEEARNSNEFSDMYEGGVPEEPLGLTPAEIIALPNELVGRQTFFDARRLIWFMVWGFGYSFVQYPWYLILNSLYDEKNVFLHTLQRVLTDQLVYSPVNLLVFFTYTTFVIEGGGSADVKAKIRRVYLRTLATNYCVWPLAQFINFIFIPVQGQVPFASTIGVFWNAFLSMKVASFSA</sequence>
<comment type="similarity">
    <text evidence="2 6">Belongs to the peroxisomal membrane protein PXMP2/4 family.</text>
</comment>
<dbReference type="OrthoDB" id="10267969at2759"/>
<reference evidence="7 8" key="1">
    <citation type="journal article" date="2016" name="Proc. Natl. Acad. Sci. U.S.A.">
        <title>Comparative genomics of biotechnologically important yeasts.</title>
        <authorList>
            <person name="Riley R."/>
            <person name="Haridas S."/>
            <person name="Wolfe K.H."/>
            <person name="Lopes M.R."/>
            <person name="Hittinger C.T."/>
            <person name="Goeker M."/>
            <person name="Salamov A.A."/>
            <person name="Wisecaver J.H."/>
            <person name="Long T.M."/>
            <person name="Calvey C.H."/>
            <person name="Aerts A.L."/>
            <person name="Barry K.W."/>
            <person name="Choi C."/>
            <person name="Clum A."/>
            <person name="Coughlan A.Y."/>
            <person name="Deshpande S."/>
            <person name="Douglass A.P."/>
            <person name="Hanson S.J."/>
            <person name="Klenk H.-P."/>
            <person name="LaButti K.M."/>
            <person name="Lapidus A."/>
            <person name="Lindquist E.A."/>
            <person name="Lipzen A.M."/>
            <person name="Meier-Kolthoff J.P."/>
            <person name="Ohm R.A."/>
            <person name="Otillar R.P."/>
            <person name="Pangilinan J.L."/>
            <person name="Peng Y."/>
            <person name="Rokas A."/>
            <person name="Rosa C.A."/>
            <person name="Scheuner C."/>
            <person name="Sibirny A.A."/>
            <person name="Slot J.C."/>
            <person name="Stielow J.B."/>
            <person name="Sun H."/>
            <person name="Kurtzman C.P."/>
            <person name="Blackwell M."/>
            <person name="Grigoriev I.V."/>
            <person name="Jeffries T.W."/>
        </authorList>
    </citation>
    <scope>NUCLEOTIDE SEQUENCE [LARGE SCALE GENOMIC DNA]</scope>
    <source>
        <strain evidence="7 8">DSM 6958</strain>
    </source>
</reference>
<feature type="transmembrane region" description="Helical" evidence="6">
    <location>
        <begin position="297"/>
        <end position="316"/>
    </location>
</feature>
<keyword evidence="4 6" id="KW-1133">Transmembrane helix</keyword>
<accession>A0A1E3PRK7</accession>
<dbReference type="InterPro" id="IPR007248">
    <property type="entry name" value="Mpv17_PMP22"/>
</dbReference>
<proteinExistence type="inferred from homology"/>
<evidence type="ECO:0000256" key="3">
    <source>
        <dbReference type="ARBA" id="ARBA00022692"/>
    </source>
</evidence>
<dbReference type="PANTHER" id="PTHR11266">
    <property type="entry name" value="PEROXISOMAL MEMBRANE PROTEIN 2, PXMP2 MPV17"/>
    <property type="match status" value="1"/>
</dbReference>
<evidence type="ECO:0000313" key="7">
    <source>
        <dbReference type="EMBL" id="ODQ67950.1"/>
    </source>
</evidence>
<evidence type="ECO:0000256" key="6">
    <source>
        <dbReference type="RuleBase" id="RU363053"/>
    </source>
</evidence>
<dbReference type="EMBL" id="KV454406">
    <property type="protein sequence ID" value="ODQ67950.1"/>
    <property type="molecule type" value="Genomic_DNA"/>
</dbReference>
<organism evidence="7 8">
    <name type="scientific">Nadsonia fulvescens var. elongata DSM 6958</name>
    <dbReference type="NCBI Taxonomy" id="857566"/>
    <lineage>
        <taxon>Eukaryota</taxon>
        <taxon>Fungi</taxon>
        <taxon>Dikarya</taxon>
        <taxon>Ascomycota</taxon>
        <taxon>Saccharomycotina</taxon>
        <taxon>Dipodascomycetes</taxon>
        <taxon>Dipodascales</taxon>
        <taxon>Dipodascales incertae sedis</taxon>
        <taxon>Nadsonia</taxon>
    </lineage>
</organism>